<protein>
    <recommendedName>
        <fullName evidence="1">PhoU domain-containing protein</fullName>
    </recommendedName>
</protein>
<evidence type="ECO:0000313" key="2">
    <source>
        <dbReference type="EMBL" id="PNR96906.1"/>
    </source>
</evidence>
<dbReference type="GO" id="GO:0030643">
    <property type="term" value="P:intracellular phosphate ion homeostasis"/>
    <property type="evidence" value="ECO:0007669"/>
    <property type="project" value="InterPro"/>
</dbReference>
<evidence type="ECO:0000259" key="1">
    <source>
        <dbReference type="Pfam" id="PF01895"/>
    </source>
</evidence>
<comment type="caution">
    <text evidence="2">The sequence shown here is derived from an EMBL/GenBank/DDBJ whole genome shotgun (WGS) entry which is preliminary data.</text>
</comment>
<dbReference type="Gene3D" id="1.20.58.220">
    <property type="entry name" value="Phosphate transport system protein phou homolog 2, domain 2"/>
    <property type="match status" value="1"/>
</dbReference>
<evidence type="ECO:0000313" key="3">
    <source>
        <dbReference type="Proteomes" id="UP000236434"/>
    </source>
</evidence>
<dbReference type="AlphaFoldDB" id="A0A2K1P2A6"/>
<organism evidence="2 3">
    <name type="scientific">Petrotoga olearia DSM 13574</name>
    <dbReference type="NCBI Taxonomy" id="1122955"/>
    <lineage>
        <taxon>Bacteria</taxon>
        <taxon>Thermotogati</taxon>
        <taxon>Thermotogota</taxon>
        <taxon>Thermotogae</taxon>
        <taxon>Petrotogales</taxon>
        <taxon>Petrotogaceae</taxon>
        <taxon>Petrotoga</taxon>
    </lineage>
</organism>
<dbReference type="EMBL" id="AZRL01000008">
    <property type="protein sequence ID" value="PNR96906.1"/>
    <property type="molecule type" value="Genomic_DNA"/>
</dbReference>
<name>A0A2K1P2A6_9BACT</name>
<dbReference type="InterPro" id="IPR038078">
    <property type="entry name" value="PhoU-like_sf"/>
</dbReference>
<sequence length="252" mass="29076">MFKKENVSQINSISLNRLTRYLNNVLRMGRIVQEMYYKFEDAYIERNDKLSKEIINQDDRLDFIEASLNYESVILLSSGNYTGIYLKACFMSSKLVQIFENMGDICEKNAKLIIEILKTPSAVNATNFEDSLELTKENLSNVLSLLSDLINIKATKLMTDQVKESFFEKAKKSCILNEEVKGLIDAYKSYLYKAKESIKSASLHIEVLNNLTDFSDFITNISENIIWALTGEFYKCRNNGLELFYFLGEENQ</sequence>
<reference evidence="2 3" key="1">
    <citation type="submission" date="2013-12" db="EMBL/GenBank/DDBJ databases">
        <title>Comparative genomics of Petrotoga isolates.</title>
        <authorList>
            <person name="Nesbo C.L."/>
            <person name="Charchuk R."/>
            <person name="Chow K."/>
        </authorList>
    </citation>
    <scope>NUCLEOTIDE SEQUENCE [LARGE SCALE GENOMIC DNA]</scope>
    <source>
        <strain evidence="2 3">DSM 13574</strain>
    </source>
</reference>
<dbReference type="PANTHER" id="PTHR42930">
    <property type="entry name" value="PHOSPHATE-SPECIFIC TRANSPORT SYSTEM ACCESSORY PROTEIN PHOU"/>
    <property type="match status" value="1"/>
</dbReference>
<dbReference type="InterPro" id="IPR026022">
    <property type="entry name" value="PhoU_dom"/>
</dbReference>
<proteinExistence type="predicted"/>
<dbReference type="SUPFAM" id="SSF109755">
    <property type="entry name" value="PhoU-like"/>
    <property type="match status" value="1"/>
</dbReference>
<gene>
    <name evidence="2" type="ORF">X929_03695</name>
</gene>
<accession>A0A2K1P2A6</accession>
<dbReference type="GO" id="GO:0045936">
    <property type="term" value="P:negative regulation of phosphate metabolic process"/>
    <property type="evidence" value="ECO:0007669"/>
    <property type="project" value="InterPro"/>
</dbReference>
<dbReference type="InterPro" id="IPR028366">
    <property type="entry name" value="PhoU"/>
</dbReference>
<feature type="domain" description="PhoU" evidence="1">
    <location>
        <begin position="25"/>
        <end position="112"/>
    </location>
</feature>
<dbReference type="PANTHER" id="PTHR42930:SF3">
    <property type="entry name" value="PHOSPHATE-SPECIFIC TRANSPORT SYSTEM ACCESSORY PROTEIN PHOU"/>
    <property type="match status" value="1"/>
</dbReference>
<dbReference type="OrthoDB" id="44217at2"/>
<dbReference type="Proteomes" id="UP000236434">
    <property type="component" value="Unassembled WGS sequence"/>
</dbReference>
<dbReference type="RefSeq" id="WP_103066690.1">
    <property type="nucleotide sequence ID" value="NZ_AZRL01000008.1"/>
</dbReference>
<dbReference type="Pfam" id="PF01895">
    <property type="entry name" value="PhoU"/>
    <property type="match status" value="1"/>
</dbReference>